<proteinExistence type="predicted"/>
<evidence type="ECO:0000313" key="2">
    <source>
        <dbReference type="EMBL" id="PZG13025.1"/>
    </source>
</evidence>
<sequence>MPGSTNRLAVANANGGPAAGFACSVHRARTTGIWMISFEPGSGRRGLITVIVDTTATFADVMMKSTAWIQLLTLCHDSKIQVVLPDVVLRETARHWETEARRAIETANGKIAGIKKSREKLTEMGIDGSSLVDSTRVTATPDKSAFEEETREKLVSLGVQVAPVPDHVDIETVLQRDLARLKPFTDSGKGFRDVLVWETTKQVAMESKAGDEIFLVTNNSTDYCDETGALAPELCTEIENIAGQVARVADFEQLLKHARLAPMVAGLAKTPEQLATFLALATRVRDAETRPPTADEVVKDAVIQAVEQLAGEDVQTVNAATSGLDFTELGIPSELEGLSIGAIDADESTLIWQTYETYQDTTFLIQAQIDAEITLDGFAYKSDLGLLDEKEGVHVLEWDWNSHMAYVGATTSARLSFQIRLEQGMDFVEECEFEGAHTLFDEHLHS</sequence>
<reference evidence="2 3" key="1">
    <citation type="submission" date="2018-01" db="EMBL/GenBank/DDBJ databases">
        <title>Draft genome sequence of Jishengella sp. NA12.</title>
        <authorList>
            <person name="Sahin N."/>
            <person name="Ay H."/>
            <person name="Saygin H."/>
        </authorList>
    </citation>
    <scope>NUCLEOTIDE SEQUENCE [LARGE SCALE GENOMIC DNA]</scope>
    <source>
        <strain evidence="2 3">NA12</strain>
    </source>
</reference>
<organism evidence="2 3">
    <name type="scientific">Micromonospora craterilacus</name>
    <dbReference type="NCBI Taxonomy" id="1655439"/>
    <lineage>
        <taxon>Bacteria</taxon>
        <taxon>Bacillati</taxon>
        <taxon>Actinomycetota</taxon>
        <taxon>Actinomycetes</taxon>
        <taxon>Micromonosporales</taxon>
        <taxon>Micromonosporaceae</taxon>
        <taxon>Micromonospora</taxon>
    </lineage>
</organism>
<dbReference type="Pfam" id="PF16289">
    <property type="entry name" value="PIN_12"/>
    <property type="match status" value="1"/>
</dbReference>
<gene>
    <name evidence="2" type="ORF">C1I95_24525</name>
</gene>
<evidence type="ECO:0000313" key="3">
    <source>
        <dbReference type="Proteomes" id="UP000248924"/>
    </source>
</evidence>
<accession>A0A2W2E722</accession>
<comment type="caution">
    <text evidence="2">The sequence shown here is derived from an EMBL/GenBank/DDBJ whole genome shotgun (WGS) entry which is preliminary data.</text>
</comment>
<dbReference type="AlphaFoldDB" id="A0A2W2E722"/>
<feature type="domain" description="DUF4935" evidence="1">
    <location>
        <begin position="50"/>
        <end position="223"/>
    </location>
</feature>
<protein>
    <recommendedName>
        <fullName evidence="1">DUF4935 domain-containing protein</fullName>
    </recommendedName>
</protein>
<dbReference type="InterPro" id="IPR032557">
    <property type="entry name" value="DUF4935"/>
</dbReference>
<keyword evidence="3" id="KW-1185">Reference proteome</keyword>
<evidence type="ECO:0000259" key="1">
    <source>
        <dbReference type="Pfam" id="PF16289"/>
    </source>
</evidence>
<dbReference type="PROSITE" id="PS51257">
    <property type="entry name" value="PROKAR_LIPOPROTEIN"/>
    <property type="match status" value="1"/>
</dbReference>
<dbReference type="EMBL" id="POTY01000190">
    <property type="protein sequence ID" value="PZG13025.1"/>
    <property type="molecule type" value="Genomic_DNA"/>
</dbReference>
<dbReference type="Proteomes" id="UP000248924">
    <property type="component" value="Unassembled WGS sequence"/>
</dbReference>
<name>A0A2W2E722_9ACTN</name>